<comment type="cofactor">
    <cofactor evidence="1">
        <name>[3Fe-4S] cluster</name>
        <dbReference type="ChEBI" id="CHEBI:21137"/>
    </cofactor>
</comment>
<dbReference type="Gene3D" id="3.30.70.20">
    <property type="match status" value="1"/>
</dbReference>
<dbReference type="PANTHER" id="PTHR36923">
    <property type="entry name" value="FERREDOXIN"/>
    <property type="match status" value="1"/>
</dbReference>
<evidence type="ECO:0000256" key="5">
    <source>
        <dbReference type="ARBA" id="ARBA00023004"/>
    </source>
</evidence>
<evidence type="ECO:0000313" key="8">
    <source>
        <dbReference type="EMBL" id="ROO87990.1"/>
    </source>
</evidence>
<evidence type="ECO:0000256" key="2">
    <source>
        <dbReference type="ARBA" id="ARBA00022448"/>
    </source>
</evidence>
<organism evidence="8 9">
    <name type="scientific">Actinocorallia herbida</name>
    <dbReference type="NCBI Taxonomy" id="58109"/>
    <lineage>
        <taxon>Bacteria</taxon>
        <taxon>Bacillati</taxon>
        <taxon>Actinomycetota</taxon>
        <taxon>Actinomycetes</taxon>
        <taxon>Streptosporangiales</taxon>
        <taxon>Thermomonosporaceae</taxon>
        <taxon>Actinocorallia</taxon>
    </lineage>
</organism>
<dbReference type="EMBL" id="RJKE01000001">
    <property type="protein sequence ID" value="ROO87990.1"/>
    <property type="molecule type" value="Genomic_DNA"/>
</dbReference>
<dbReference type="InterPro" id="IPR051269">
    <property type="entry name" value="Fe-S_cluster_ET"/>
</dbReference>
<sequence length="63" mass="6890">MRLEIDPALCQGHARCAAVAPELFELDDDGYIAGRGREFDPALEEAARKGARACPEKVITVFE</sequence>
<evidence type="ECO:0000256" key="6">
    <source>
        <dbReference type="ARBA" id="ARBA00023014"/>
    </source>
</evidence>
<dbReference type="GO" id="GO:0051538">
    <property type="term" value="F:3 iron, 4 sulfur cluster binding"/>
    <property type="evidence" value="ECO:0007669"/>
    <property type="project" value="UniProtKB-KW"/>
</dbReference>
<evidence type="ECO:0000256" key="3">
    <source>
        <dbReference type="ARBA" id="ARBA00022723"/>
    </source>
</evidence>
<dbReference type="GO" id="GO:0046872">
    <property type="term" value="F:metal ion binding"/>
    <property type="evidence" value="ECO:0007669"/>
    <property type="project" value="UniProtKB-KW"/>
</dbReference>
<keyword evidence="9" id="KW-1185">Reference proteome</keyword>
<proteinExistence type="predicted"/>
<reference evidence="8 9" key="1">
    <citation type="submission" date="2018-11" db="EMBL/GenBank/DDBJ databases">
        <title>Sequencing the genomes of 1000 actinobacteria strains.</title>
        <authorList>
            <person name="Klenk H.-P."/>
        </authorList>
    </citation>
    <scope>NUCLEOTIDE SEQUENCE [LARGE SCALE GENOMIC DNA]</scope>
    <source>
        <strain evidence="8 9">DSM 44254</strain>
    </source>
</reference>
<gene>
    <name evidence="8" type="ORF">EDD29_5643</name>
</gene>
<evidence type="ECO:0000313" key="9">
    <source>
        <dbReference type="Proteomes" id="UP000272400"/>
    </source>
</evidence>
<protein>
    <submittedName>
        <fullName evidence="8">Ferredoxin</fullName>
    </submittedName>
</protein>
<dbReference type="SUPFAM" id="SSF54862">
    <property type="entry name" value="4Fe-4S ferredoxins"/>
    <property type="match status" value="1"/>
</dbReference>
<keyword evidence="2" id="KW-0813">Transport</keyword>
<keyword evidence="4" id="KW-0249">Electron transport</keyword>
<keyword evidence="6" id="KW-0411">Iron-sulfur</keyword>
<accession>A0A3N1D3A9</accession>
<dbReference type="RefSeq" id="WP_123667210.1">
    <property type="nucleotide sequence ID" value="NZ_RJKE01000001.1"/>
</dbReference>
<keyword evidence="5" id="KW-0408">Iron</keyword>
<keyword evidence="3" id="KW-0479">Metal-binding</keyword>
<dbReference type="Proteomes" id="UP000272400">
    <property type="component" value="Unassembled WGS sequence"/>
</dbReference>
<comment type="caution">
    <text evidence="8">The sequence shown here is derived from an EMBL/GenBank/DDBJ whole genome shotgun (WGS) entry which is preliminary data.</text>
</comment>
<keyword evidence="7" id="KW-0003">3Fe-4S</keyword>
<dbReference type="Pfam" id="PF13459">
    <property type="entry name" value="Fer4_15"/>
    <property type="match status" value="1"/>
</dbReference>
<evidence type="ECO:0000256" key="7">
    <source>
        <dbReference type="ARBA" id="ARBA00023291"/>
    </source>
</evidence>
<dbReference type="PANTHER" id="PTHR36923:SF3">
    <property type="entry name" value="FERREDOXIN"/>
    <property type="match status" value="1"/>
</dbReference>
<dbReference type="OrthoDB" id="3215002at2"/>
<evidence type="ECO:0000256" key="1">
    <source>
        <dbReference type="ARBA" id="ARBA00001927"/>
    </source>
</evidence>
<dbReference type="AlphaFoldDB" id="A0A3N1D3A9"/>
<name>A0A3N1D3A9_9ACTN</name>
<evidence type="ECO:0000256" key="4">
    <source>
        <dbReference type="ARBA" id="ARBA00022982"/>
    </source>
</evidence>